<feature type="compositionally biased region" description="Basic and acidic residues" evidence="5">
    <location>
        <begin position="1"/>
        <end position="19"/>
    </location>
</feature>
<evidence type="ECO:0000313" key="8">
    <source>
        <dbReference type="EMBL" id="KJX99970.1"/>
    </source>
</evidence>
<feature type="compositionally biased region" description="Acidic residues" evidence="5">
    <location>
        <begin position="593"/>
        <end position="602"/>
    </location>
</feature>
<evidence type="ECO:0000256" key="3">
    <source>
        <dbReference type="ARBA" id="ARBA00022989"/>
    </source>
</evidence>
<keyword evidence="4 6" id="KW-0472">Membrane</keyword>
<dbReference type="GO" id="GO:0000329">
    <property type="term" value="C:fungal-type vacuole membrane"/>
    <property type="evidence" value="ECO:0007669"/>
    <property type="project" value="TreeGrafter"/>
</dbReference>
<feature type="transmembrane region" description="Helical" evidence="6">
    <location>
        <begin position="412"/>
        <end position="433"/>
    </location>
</feature>
<dbReference type="PROSITE" id="PS50850">
    <property type="entry name" value="MFS"/>
    <property type="match status" value="1"/>
</dbReference>
<dbReference type="Gene3D" id="1.20.1250.20">
    <property type="entry name" value="MFS general substrate transporter like domains"/>
    <property type="match status" value="1"/>
</dbReference>
<feature type="region of interest" description="Disordered" evidence="5">
    <location>
        <begin position="1"/>
        <end position="73"/>
    </location>
</feature>
<dbReference type="GO" id="GO:0015174">
    <property type="term" value="F:basic amino acid transmembrane transporter activity"/>
    <property type="evidence" value="ECO:0007669"/>
    <property type="project" value="TreeGrafter"/>
</dbReference>
<feature type="transmembrane region" description="Helical" evidence="6">
    <location>
        <begin position="125"/>
        <end position="142"/>
    </location>
</feature>
<keyword evidence="3 6" id="KW-1133">Transmembrane helix</keyword>
<name>A0A0F4GUV6_9PEZI</name>
<evidence type="ECO:0000256" key="1">
    <source>
        <dbReference type="ARBA" id="ARBA00004141"/>
    </source>
</evidence>
<keyword evidence="2 6" id="KW-0812">Transmembrane</keyword>
<proteinExistence type="predicted"/>
<evidence type="ECO:0000256" key="4">
    <source>
        <dbReference type="ARBA" id="ARBA00023136"/>
    </source>
</evidence>
<accession>A0A0F4GUV6</accession>
<dbReference type="Pfam" id="PF07690">
    <property type="entry name" value="MFS_1"/>
    <property type="match status" value="1"/>
</dbReference>
<protein>
    <submittedName>
        <fullName evidence="8">MFS multidrug transporter like protein</fullName>
    </submittedName>
</protein>
<feature type="transmembrane region" description="Helical" evidence="6">
    <location>
        <begin position="308"/>
        <end position="324"/>
    </location>
</feature>
<feature type="transmembrane region" description="Helical" evidence="6">
    <location>
        <begin position="86"/>
        <end position="113"/>
    </location>
</feature>
<feature type="region of interest" description="Disordered" evidence="5">
    <location>
        <begin position="579"/>
        <end position="602"/>
    </location>
</feature>
<dbReference type="InterPro" id="IPR011701">
    <property type="entry name" value="MFS"/>
</dbReference>
<feature type="transmembrane region" description="Helical" evidence="6">
    <location>
        <begin position="553"/>
        <end position="574"/>
    </location>
</feature>
<sequence length="602" mass="63648">MPDGSRENGVSRRQQEDSTHSQSLGDGAVTEHTALLQPVRSGLERTGDANGKPVVDDESSASTSSIEDGDGNNTAANQSLSPIRGACVVVALGALIFLQATNISMLTVIQSAIANELAAFERTSWFTSAYLIPLSALGPLHGKLSSVFSPRHCVFASALIMAMGALLSSFAVSFEGFVIGRVVTGIGASGVLPIAIIIVLEFSSSKRRGLAIGLLNSGYTVGVALGATAAGGLLPVVGWRALFWAQVPLSIVAGLGLFLSIPNAFTASTVKSDKSTWSRLRSLDYSGAITLTASLVLMLYALSAPKKIPILPIILSLIVAAIFVQNEVYFASDPIIPTTLLKSRGLLFTCLGTLGFMMARWSVLFYTPTYAIAVRQWPPSVAGSLLIPTNAGFAAGGLLVGWLHIKRSGSFYLPGVISYALFPVSLIVLAMLSRDDSPVVLFIAMLVLCGFVTGAALNYTLAHLLHLTPKDTHYVASALLATFRGFAGSFGSAIGGGLFIRTLDTTLTARFAERGMQRDDLVRRLLGSPALVEQLEGVEREVAVQGYEESLKYLWLAMAGIAVLMVLVQAAVGWRGHAEKEMASSNSESETLLGDDDSEQRS</sequence>
<organism evidence="8 9">
    <name type="scientific">Zymoseptoria brevis</name>
    <dbReference type="NCBI Taxonomy" id="1047168"/>
    <lineage>
        <taxon>Eukaryota</taxon>
        <taxon>Fungi</taxon>
        <taxon>Dikarya</taxon>
        <taxon>Ascomycota</taxon>
        <taxon>Pezizomycotina</taxon>
        <taxon>Dothideomycetes</taxon>
        <taxon>Dothideomycetidae</taxon>
        <taxon>Mycosphaerellales</taxon>
        <taxon>Mycosphaerellaceae</taxon>
        <taxon>Zymoseptoria</taxon>
    </lineage>
</organism>
<dbReference type="SUPFAM" id="SSF103473">
    <property type="entry name" value="MFS general substrate transporter"/>
    <property type="match status" value="1"/>
</dbReference>
<dbReference type="InterPro" id="IPR020846">
    <property type="entry name" value="MFS_dom"/>
</dbReference>
<feature type="transmembrane region" description="Helical" evidence="6">
    <location>
        <begin position="474"/>
        <end position="500"/>
    </location>
</feature>
<feature type="transmembrane region" description="Helical" evidence="6">
    <location>
        <begin position="345"/>
        <end position="365"/>
    </location>
</feature>
<evidence type="ECO:0000256" key="6">
    <source>
        <dbReference type="SAM" id="Phobius"/>
    </source>
</evidence>
<dbReference type="InterPro" id="IPR036259">
    <property type="entry name" value="MFS_trans_sf"/>
</dbReference>
<dbReference type="EMBL" id="LAFY01000337">
    <property type="protein sequence ID" value="KJX99970.1"/>
    <property type="molecule type" value="Genomic_DNA"/>
</dbReference>
<evidence type="ECO:0000313" key="9">
    <source>
        <dbReference type="Proteomes" id="UP000033647"/>
    </source>
</evidence>
<comment type="caution">
    <text evidence="8">The sequence shown here is derived from an EMBL/GenBank/DDBJ whole genome shotgun (WGS) entry which is preliminary data.</text>
</comment>
<feature type="transmembrane region" description="Helical" evidence="6">
    <location>
        <begin position="282"/>
        <end position="302"/>
    </location>
</feature>
<dbReference type="Proteomes" id="UP000033647">
    <property type="component" value="Unassembled WGS sequence"/>
</dbReference>
<feature type="transmembrane region" description="Helical" evidence="6">
    <location>
        <begin position="439"/>
        <end position="462"/>
    </location>
</feature>
<feature type="transmembrane region" description="Helical" evidence="6">
    <location>
        <begin position="385"/>
        <end position="405"/>
    </location>
</feature>
<reference evidence="8 9" key="1">
    <citation type="submission" date="2015-03" db="EMBL/GenBank/DDBJ databases">
        <title>RNA-seq based gene annotation and comparative genomics of four Zymoseptoria species reveal species-specific pathogenicity related genes and transposable element activity.</title>
        <authorList>
            <person name="Grandaubert J."/>
            <person name="Bhattacharyya A."/>
            <person name="Stukenbrock E.H."/>
        </authorList>
    </citation>
    <scope>NUCLEOTIDE SEQUENCE [LARGE SCALE GENOMIC DNA]</scope>
    <source>
        <strain evidence="8 9">Zb18110</strain>
    </source>
</reference>
<feature type="transmembrane region" description="Helical" evidence="6">
    <location>
        <begin position="178"/>
        <end position="200"/>
    </location>
</feature>
<evidence type="ECO:0000256" key="2">
    <source>
        <dbReference type="ARBA" id="ARBA00022692"/>
    </source>
</evidence>
<evidence type="ECO:0000259" key="7">
    <source>
        <dbReference type="PROSITE" id="PS50850"/>
    </source>
</evidence>
<keyword evidence="9" id="KW-1185">Reference proteome</keyword>
<dbReference type="OrthoDB" id="4160219at2759"/>
<dbReference type="PANTHER" id="PTHR23501">
    <property type="entry name" value="MAJOR FACILITATOR SUPERFAMILY"/>
    <property type="match status" value="1"/>
</dbReference>
<feature type="transmembrane region" description="Helical" evidence="6">
    <location>
        <begin position="243"/>
        <end position="261"/>
    </location>
</feature>
<feature type="compositionally biased region" description="Polar residues" evidence="5">
    <location>
        <begin position="60"/>
        <end position="73"/>
    </location>
</feature>
<dbReference type="AlphaFoldDB" id="A0A0F4GUV6"/>
<evidence type="ECO:0000256" key="5">
    <source>
        <dbReference type="SAM" id="MobiDB-lite"/>
    </source>
</evidence>
<dbReference type="PANTHER" id="PTHR23501:SF6">
    <property type="entry name" value="MULTIDRUG TRANSPORTER, PUTATIVE (AFU_ORTHOLOGUE AFUA_3G14560)-RELATED"/>
    <property type="match status" value="1"/>
</dbReference>
<feature type="domain" description="Major facilitator superfamily (MFS) profile" evidence="7">
    <location>
        <begin position="88"/>
        <end position="577"/>
    </location>
</feature>
<feature type="transmembrane region" description="Helical" evidence="6">
    <location>
        <begin position="212"/>
        <end position="237"/>
    </location>
</feature>
<feature type="transmembrane region" description="Helical" evidence="6">
    <location>
        <begin position="154"/>
        <end position="172"/>
    </location>
</feature>
<comment type="subcellular location">
    <subcellularLocation>
        <location evidence="1">Membrane</location>
        <topology evidence="1">Multi-pass membrane protein</topology>
    </subcellularLocation>
</comment>
<gene>
    <name evidence="8" type="ORF">TI39_contig345g00065</name>
</gene>